<protein>
    <submittedName>
        <fullName evidence="2">Thioredoxin-like protein AAED1</fullName>
    </submittedName>
</protein>
<dbReference type="STRING" id="45235.A0A2K3QQZ4"/>
<sequence length="313" mass="34176">MADHNTAPATVAATPQELTVATPVPASTSSPTNTTSEPKEAQQQEGDAEEQAASTKAIDVDKTQPEDFDGELTTSNELPSPETLSKIENHTVLDRNGKAHTFQSLYSGRNVARRVLVLFVRHFFCGNCQEYLRLLSESITPDALLRLPISASIVVIGCGDPDLIDMYEEASKCPFPVYTDPTRSLYDELGMVKTLALGPKPAYIRKSLSKTVIDGIGQALRSISSGLTLKSGDKRQVGGEFLFEPLDLVTPITTPADNPVQDDGGHEDNGSIEAKRVTWCHRMRTTRDHAEIPEIMEMLGLDNQGQPIEDKKQ</sequence>
<comment type="caution">
    <text evidence="2">The sequence shown here is derived from an EMBL/GenBank/DDBJ whole genome shotgun (WGS) entry which is preliminary data.</text>
</comment>
<dbReference type="CDD" id="cd02970">
    <property type="entry name" value="PRX_like2"/>
    <property type="match status" value="1"/>
</dbReference>
<feature type="compositionally biased region" description="Low complexity" evidence="1">
    <location>
        <begin position="19"/>
        <end position="36"/>
    </location>
</feature>
<evidence type="ECO:0000313" key="2">
    <source>
        <dbReference type="EMBL" id="PNY29939.1"/>
    </source>
</evidence>
<proteinExistence type="predicted"/>
<keyword evidence="3" id="KW-1185">Reference proteome</keyword>
<dbReference type="PANTHER" id="PTHR28630:SF3">
    <property type="entry name" value="PEROXIREDOXIN-LIKE 2C"/>
    <property type="match status" value="1"/>
</dbReference>
<dbReference type="FunFam" id="3.40.30.10:FF:000404">
    <property type="entry name" value="WGS project CABT00000000 data, contig 2.14"/>
    <property type="match status" value="1"/>
</dbReference>
<name>A0A2K3QQZ4_9HYPO</name>
<feature type="region of interest" description="Disordered" evidence="1">
    <location>
        <begin position="1"/>
        <end position="84"/>
    </location>
</feature>
<dbReference type="OrthoDB" id="40334at2759"/>
<dbReference type="InterPro" id="IPR036249">
    <property type="entry name" value="Thioredoxin-like_sf"/>
</dbReference>
<evidence type="ECO:0000256" key="1">
    <source>
        <dbReference type="SAM" id="MobiDB-lite"/>
    </source>
</evidence>
<dbReference type="Proteomes" id="UP000236621">
    <property type="component" value="Unassembled WGS sequence"/>
</dbReference>
<dbReference type="AlphaFoldDB" id="A0A2K3QQZ4"/>
<accession>A0A2K3QQZ4</accession>
<reference evidence="2 3" key="1">
    <citation type="submission" date="2017-08" db="EMBL/GenBank/DDBJ databases">
        <title>Harnessing the power of phylogenomics to disentangle the directionality and signatures of interkingdom host jumping in the parasitic fungal genus Tolypocladium.</title>
        <authorList>
            <person name="Quandt C.A."/>
            <person name="Patterson W."/>
            <person name="Spatafora J.W."/>
        </authorList>
    </citation>
    <scope>NUCLEOTIDE SEQUENCE [LARGE SCALE GENOMIC DNA]</scope>
    <source>
        <strain evidence="2 3">CBS 113982</strain>
    </source>
</reference>
<evidence type="ECO:0000313" key="3">
    <source>
        <dbReference type="Proteomes" id="UP000236621"/>
    </source>
</evidence>
<dbReference type="Gene3D" id="3.40.30.10">
    <property type="entry name" value="Glutaredoxin"/>
    <property type="match status" value="1"/>
</dbReference>
<dbReference type="PANTHER" id="PTHR28630">
    <property type="match status" value="1"/>
</dbReference>
<dbReference type="EMBL" id="NRSZ01000022">
    <property type="protein sequence ID" value="PNY29939.1"/>
    <property type="molecule type" value="Genomic_DNA"/>
</dbReference>
<dbReference type="Pfam" id="PF13911">
    <property type="entry name" value="AhpC-TSA_2"/>
    <property type="match status" value="1"/>
</dbReference>
<organism evidence="2 3">
    <name type="scientific">Tolypocladium capitatum</name>
    <dbReference type="NCBI Taxonomy" id="45235"/>
    <lineage>
        <taxon>Eukaryota</taxon>
        <taxon>Fungi</taxon>
        <taxon>Dikarya</taxon>
        <taxon>Ascomycota</taxon>
        <taxon>Pezizomycotina</taxon>
        <taxon>Sordariomycetes</taxon>
        <taxon>Hypocreomycetidae</taxon>
        <taxon>Hypocreales</taxon>
        <taxon>Ophiocordycipitaceae</taxon>
        <taxon>Tolypocladium</taxon>
    </lineage>
</organism>
<dbReference type="SUPFAM" id="SSF52833">
    <property type="entry name" value="Thioredoxin-like"/>
    <property type="match status" value="1"/>
</dbReference>
<dbReference type="InterPro" id="IPR032801">
    <property type="entry name" value="PXL2A/B/C"/>
</dbReference>
<gene>
    <name evidence="2" type="ORF">TCAP_00148</name>
</gene>